<protein>
    <submittedName>
        <fullName evidence="2">Amine oxidase</fullName>
    </submittedName>
</protein>
<dbReference type="Gene3D" id="3.50.50.60">
    <property type="entry name" value="FAD/NAD(P)-binding domain"/>
    <property type="match status" value="1"/>
</dbReference>
<evidence type="ECO:0000259" key="1">
    <source>
        <dbReference type="Pfam" id="PF01593"/>
    </source>
</evidence>
<proteinExistence type="predicted"/>
<comment type="caution">
    <text evidence="2">The sequence shown here is derived from an EMBL/GenBank/DDBJ whole genome shotgun (WGS) entry which is preliminary data.</text>
</comment>
<dbReference type="GO" id="GO:0016491">
    <property type="term" value="F:oxidoreductase activity"/>
    <property type="evidence" value="ECO:0007669"/>
    <property type="project" value="InterPro"/>
</dbReference>
<gene>
    <name evidence="2" type="ORF">DV20_08810</name>
</gene>
<name>A0A066UEJ8_9PSEU</name>
<dbReference type="PANTHER" id="PTHR42923">
    <property type="entry name" value="PROTOPORPHYRINOGEN OXIDASE"/>
    <property type="match status" value="1"/>
</dbReference>
<dbReference type="Gene3D" id="3.90.660.20">
    <property type="entry name" value="Protoporphyrinogen oxidase, mitochondrial, domain 2"/>
    <property type="match status" value="1"/>
</dbReference>
<reference evidence="2 3" key="1">
    <citation type="submission" date="2014-05" db="EMBL/GenBank/DDBJ databases">
        <title>Draft genome sequence of Amycolatopsis rifamycinica DSM 46095.</title>
        <authorList>
            <person name="Lal R."/>
            <person name="Saxena A."/>
            <person name="Kumari R."/>
            <person name="Mukherjee U."/>
            <person name="Singh P."/>
            <person name="Sangwan N."/>
            <person name="Mahato N.K."/>
        </authorList>
    </citation>
    <scope>NUCLEOTIDE SEQUENCE [LARGE SCALE GENOMIC DNA]</scope>
    <source>
        <strain evidence="2 3">DSM 46095</strain>
    </source>
</reference>
<organism evidence="2 3">
    <name type="scientific">Amycolatopsis rifamycinica</name>
    <dbReference type="NCBI Taxonomy" id="287986"/>
    <lineage>
        <taxon>Bacteria</taxon>
        <taxon>Bacillati</taxon>
        <taxon>Actinomycetota</taxon>
        <taxon>Actinomycetes</taxon>
        <taxon>Pseudonocardiales</taxon>
        <taxon>Pseudonocardiaceae</taxon>
        <taxon>Amycolatopsis</taxon>
    </lineage>
</organism>
<dbReference type="SUPFAM" id="SSF51905">
    <property type="entry name" value="FAD/NAD(P)-binding domain"/>
    <property type="match status" value="1"/>
</dbReference>
<dbReference type="RefSeq" id="WP_043778161.1">
    <property type="nucleotide sequence ID" value="NZ_JMQI01000016.1"/>
</dbReference>
<accession>A0A066UEJ8</accession>
<dbReference type="eggNOG" id="COG1232">
    <property type="taxonomic scope" value="Bacteria"/>
</dbReference>
<dbReference type="EMBL" id="JMQI01000016">
    <property type="protein sequence ID" value="KDN22623.1"/>
    <property type="molecule type" value="Genomic_DNA"/>
</dbReference>
<dbReference type="OrthoDB" id="3267377at2"/>
<dbReference type="Gene3D" id="1.10.3110.10">
    <property type="entry name" value="protoporphyrinogen ix oxidase, domain 3"/>
    <property type="match status" value="1"/>
</dbReference>
<dbReference type="AlphaFoldDB" id="A0A066UEJ8"/>
<dbReference type="InterPro" id="IPR002937">
    <property type="entry name" value="Amino_oxidase"/>
</dbReference>
<sequence length="453" mass="48465">MNGGEPTDVDVAVVGAGIAGLTAAHELVRAGLAVRVFETRSRAGGRMASHRHAGYTMDEGAEQIPSSGYRATWELLRRNGMSEAELPLIGGPIAMWRAGAAHSGVSDLRGLVGGAGLGPRARLDLARFLAWAARHRRRFDADVPESSPLGTTTVAALARRYHPDLHDYLFQPVVGSFFGWQPERSAAAPFVSLMLDVGPPSAWRTYRDGMDTLARELAAHLDVRTGTTVTQVTADAGIALVTTDHGPVTARAALLCVPAPVAARLHTDEREPVRRFVDACTFTPTLKVSCLLDRPLRLPARERLYTLLTPAAEEPVLAGIIADHVKHPGRAPAGRGLLTLMTNPSAIPGLLDAPDDTVAAALVEPAARYVPGLADSVTATFTHRFRHGLPEATPEALRLRAGFAARNGRYPVDYAGDWEFLRPSSEGAVRSAARTASRVLACLRTPVRAKERV</sequence>
<keyword evidence="3" id="KW-1185">Reference proteome</keyword>
<feature type="domain" description="Amine oxidase" evidence="1">
    <location>
        <begin position="18"/>
        <end position="440"/>
    </location>
</feature>
<dbReference type="InterPro" id="IPR036188">
    <property type="entry name" value="FAD/NAD-bd_sf"/>
</dbReference>
<evidence type="ECO:0000313" key="2">
    <source>
        <dbReference type="EMBL" id="KDN22623.1"/>
    </source>
</evidence>
<dbReference type="Proteomes" id="UP000027345">
    <property type="component" value="Unassembled WGS sequence"/>
</dbReference>
<dbReference type="PRINTS" id="PR00419">
    <property type="entry name" value="ADXRDTASE"/>
</dbReference>
<dbReference type="SUPFAM" id="SSF54373">
    <property type="entry name" value="FAD-linked reductases, C-terminal domain"/>
    <property type="match status" value="1"/>
</dbReference>
<dbReference type="STRING" id="287986.DV20_08810"/>
<dbReference type="InterPro" id="IPR050464">
    <property type="entry name" value="Zeta_carotene_desat/Oxidored"/>
</dbReference>
<evidence type="ECO:0000313" key="3">
    <source>
        <dbReference type="Proteomes" id="UP000027345"/>
    </source>
</evidence>
<dbReference type="Pfam" id="PF01593">
    <property type="entry name" value="Amino_oxidase"/>
    <property type="match status" value="1"/>
</dbReference>